<sequence>MAQERVLLGMSGGMDSSMSAVLLQQHGYEVIGATLLTHTDEQDASIIAAQNLAKERQIEHHLIDCREQFKSTVIQYFADEYTAGRTPNPCIKCNETIKWKLLLELADQLNCKYIATGHYVQKALVNDRYYIQKGLDPAKDQSYFLWNLNQATIERALFPLGQLHKQEVRELARQLGYTEIADKKESMGVCFLAGTDYRHYLTQLLGEGHPALSDGHVVDENGTLLGHHEGYSFYTIGQRRGIEGIANGKCVIAIDAENKQLIAGNRDKLFTNRITLKDFSLSNDQTLWKNQNIFIRIRGLDSVPGYLGSLELIDDSLIVQFENNVWAVTPGQSIVFYQNNKIIGGGIY</sequence>
<dbReference type="Pfam" id="PF20259">
    <property type="entry name" value="tRNA_Me_trans_M"/>
    <property type="match status" value="1"/>
</dbReference>
<comment type="catalytic activity">
    <reaction evidence="8 9">
        <text>S-sulfanyl-L-cysteinyl-[protein] + uridine(34) in tRNA + AH2 + ATP = 2-thiouridine(34) in tRNA + L-cysteinyl-[protein] + A + AMP + diphosphate + H(+)</text>
        <dbReference type="Rhea" id="RHEA:47032"/>
        <dbReference type="Rhea" id="RHEA-COMP:10131"/>
        <dbReference type="Rhea" id="RHEA-COMP:11726"/>
        <dbReference type="Rhea" id="RHEA-COMP:11727"/>
        <dbReference type="Rhea" id="RHEA-COMP:11728"/>
        <dbReference type="ChEBI" id="CHEBI:13193"/>
        <dbReference type="ChEBI" id="CHEBI:15378"/>
        <dbReference type="ChEBI" id="CHEBI:17499"/>
        <dbReference type="ChEBI" id="CHEBI:29950"/>
        <dbReference type="ChEBI" id="CHEBI:30616"/>
        <dbReference type="ChEBI" id="CHEBI:33019"/>
        <dbReference type="ChEBI" id="CHEBI:61963"/>
        <dbReference type="ChEBI" id="CHEBI:65315"/>
        <dbReference type="ChEBI" id="CHEBI:87170"/>
        <dbReference type="ChEBI" id="CHEBI:456215"/>
        <dbReference type="EC" id="2.8.1.13"/>
    </reaction>
</comment>
<dbReference type="Gene3D" id="2.30.30.280">
    <property type="entry name" value="Adenine nucleotide alpha hydrolases-like domains"/>
    <property type="match status" value="1"/>
</dbReference>
<reference evidence="12" key="2">
    <citation type="submission" date="2021-04" db="EMBL/GenBank/DDBJ databases">
        <authorList>
            <person name="Zhang T."/>
            <person name="Zhang Y."/>
            <person name="Lu D."/>
            <person name="Zuo D."/>
            <person name="Du Z."/>
        </authorList>
    </citation>
    <scope>NUCLEOTIDE SEQUENCE</scope>
    <source>
        <strain evidence="12">JR1</strain>
    </source>
</reference>
<dbReference type="Gene3D" id="2.40.30.10">
    <property type="entry name" value="Translation factors"/>
    <property type="match status" value="1"/>
</dbReference>
<feature type="domain" description="tRNA-specific 2-thiouridylase MnmA-like central" evidence="11">
    <location>
        <begin position="213"/>
        <end position="262"/>
    </location>
</feature>
<evidence type="ECO:0000259" key="11">
    <source>
        <dbReference type="Pfam" id="PF20259"/>
    </source>
</evidence>
<keyword evidence="3 9" id="KW-0819">tRNA processing</keyword>
<evidence type="ECO:0000256" key="8">
    <source>
        <dbReference type="ARBA" id="ARBA00051542"/>
    </source>
</evidence>
<dbReference type="Pfam" id="PF20258">
    <property type="entry name" value="tRNA_Me_trans_C"/>
    <property type="match status" value="1"/>
</dbReference>
<comment type="caution">
    <text evidence="12">The sequence shown here is derived from an EMBL/GenBank/DDBJ whole genome shotgun (WGS) entry which is preliminary data.</text>
</comment>
<evidence type="ECO:0000256" key="7">
    <source>
        <dbReference type="ARBA" id="ARBA00023157"/>
    </source>
</evidence>
<keyword evidence="9" id="KW-0963">Cytoplasm</keyword>
<feature type="binding site" evidence="9">
    <location>
        <position position="117"/>
    </location>
    <ligand>
        <name>ATP</name>
        <dbReference type="ChEBI" id="CHEBI:30616"/>
    </ligand>
</feature>
<keyword evidence="13" id="KW-1185">Reference proteome</keyword>
<dbReference type="HAMAP" id="MF_00144">
    <property type="entry name" value="tRNA_thiouridyl_MnmA"/>
    <property type="match status" value="1"/>
</dbReference>
<evidence type="ECO:0000256" key="1">
    <source>
        <dbReference type="ARBA" id="ARBA00022555"/>
    </source>
</evidence>
<dbReference type="PANTHER" id="PTHR11933:SF5">
    <property type="entry name" value="MITOCHONDRIAL TRNA-SPECIFIC 2-THIOURIDYLASE 1"/>
    <property type="match status" value="1"/>
</dbReference>
<feature type="binding site" evidence="9">
    <location>
        <position position="35"/>
    </location>
    <ligand>
        <name>ATP</name>
        <dbReference type="ChEBI" id="CHEBI:30616"/>
    </ligand>
</feature>
<keyword evidence="6 9" id="KW-0694">RNA-binding</keyword>
<organism evidence="12 13">
    <name type="scientific">Carboxylicivirga sediminis</name>
    <dbReference type="NCBI Taxonomy" id="2006564"/>
    <lineage>
        <taxon>Bacteria</taxon>
        <taxon>Pseudomonadati</taxon>
        <taxon>Bacteroidota</taxon>
        <taxon>Bacteroidia</taxon>
        <taxon>Marinilabiliales</taxon>
        <taxon>Marinilabiliaceae</taxon>
        <taxon>Carboxylicivirga</taxon>
    </lineage>
</organism>
<feature type="region of interest" description="Interaction with tRNA" evidence="9">
    <location>
        <begin position="139"/>
        <end position="141"/>
    </location>
</feature>
<evidence type="ECO:0000313" key="13">
    <source>
        <dbReference type="Proteomes" id="UP000679220"/>
    </source>
</evidence>
<comment type="function">
    <text evidence="9">Catalyzes the 2-thiolation of uridine at the wobble position (U34) of tRNA, leading to the formation of s(2)U34.</text>
</comment>
<proteinExistence type="inferred from homology"/>
<dbReference type="InterPro" id="IPR004506">
    <property type="entry name" value="MnmA-like"/>
</dbReference>
<protein>
    <recommendedName>
        <fullName evidence="9">tRNA-specific 2-thiouridylase MnmA</fullName>
        <ecNumber evidence="9">2.8.1.13</ecNumber>
    </recommendedName>
</protein>
<dbReference type="GO" id="GO:0002143">
    <property type="term" value="P:tRNA wobble position uridine thiolation"/>
    <property type="evidence" value="ECO:0007669"/>
    <property type="project" value="TreeGrafter"/>
</dbReference>
<dbReference type="InterPro" id="IPR023382">
    <property type="entry name" value="MnmA-like_central_sf"/>
</dbReference>
<dbReference type="EMBL" id="JAGTAR010000024">
    <property type="protein sequence ID" value="MBR8536897.1"/>
    <property type="molecule type" value="Genomic_DNA"/>
</dbReference>
<evidence type="ECO:0000256" key="6">
    <source>
        <dbReference type="ARBA" id="ARBA00022884"/>
    </source>
</evidence>
<accession>A0A941F5T1</accession>
<dbReference type="InterPro" id="IPR014729">
    <property type="entry name" value="Rossmann-like_a/b/a_fold"/>
</dbReference>
<dbReference type="Pfam" id="PF03054">
    <property type="entry name" value="tRNA_Me_trans"/>
    <property type="match status" value="1"/>
</dbReference>
<comment type="subcellular location">
    <subcellularLocation>
        <location evidence="9">Cytoplasm</location>
    </subcellularLocation>
</comment>
<feature type="domain" description="tRNA-specific 2-thiouridylase MnmA-like C-terminal" evidence="10">
    <location>
        <begin position="273"/>
        <end position="347"/>
    </location>
</feature>
<comment type="caution">
    <text evidence="9">Lacks conserved residue(s) required for the propagation of feature annotation.</text>
</comment>
<dbReference type="EC" id="2.8.1.13" evidence="9"/>
<dbReference type="InterPro" id="IPR046884">
    <property type="entry name" value="MnmA-like_central"/>
</dbReference>
<keyword evidence="7 9" id="KW-1015">Disulfide bond</keyword>
<evidence type="ECO:0000313" key="12">
    <source>
        <dbReference type="EMBL" id="MBR8536897.1"/>
    </source>
</evidence>
<name>A0A941F5T1_9BACT</name>
<reference evidence="12" key="1">
    <citation type="journal article" date="2018" name="Int. J. Syst. Evol. Microbiol.">
        <title>Carboxylicivirga sediminis sp. nov., isolated from coastal sediment.</title>
        <authorList>
            <person name="Wang F.Q."/>
            <person name="Ren L.H."/>
            <person name="Zou R.J."/>
            <person name="Sun Y.Z."/>
            <person name="Liu X.J."/>
            <person name="Jiang F."/>
            <person name="Liu L.J."/>
        </authorList>
    </citation>
    <scope>NUCLEOTIDE SEQUENCE</scope>
    <source>
        <strain evidence="12">JR1</strain>
    </source>
</reference>
<evidence type="ECO:0000256" key="4">
    <source>
        <dbReference type="ARBA" id="ARBA00022741"/>
    </source>
</evidence>
<dbReference type="Proteomes" id="UP000679220">
    <property type="component" value="Unassembled WGS sequence"/>
</dbReference>
<comment type="similarity">
    <text evidence="9">Belongs to the MnmA/TRMU family.</text>
</comment>
<feature type="active site" description="Nucleophile" evidence="9">
    <location>
        <position position="93"/>
    </location>
</feature>
<evidence type="ECO:0000256" key="5">
    <source>
        <dbReference type="ARBA" id="ARBA00022840"/>
    </source>
</evidence>
<dbReference type="GO" id="GO:0005737">
    <property type="term" value="C:cytoplasm"/>
    <property type="evidence" value="ECO:0007669"/>
    <property type="project" value="UniProtKB-SubCell"/>
</dbReference>
<evidence type="ECO:0000259" key="10">
    <source>
        <dbReference type="Pfam" id="PF20258"/>
    </source>
</evidence>
<dbReference type="GO" id="GO:0005524">
    <property type="term" value="F:ATP binding"/>
    <property type="evidence" value="ECO:0007669"/>
    <property type="project" value="UniProtKB-KW"/>
</dbReference>
<feature type="disulfide bond" description="Alternate" evidence="9">
    <location>
        <begin position="93"/>
        <end position="190"/>
    </location>
</feature>
<dbReference type="AlphaFoldDB" id="A0A941F5T1"/>
<dbReference type="SUPFAM" id="SSF52402">
    <property type="entry name" value="Adenine nucleotide alpha hydrolases-like"/>
    <property type="match status" value="1"/>
</dbReference>
<dbReference type="InterPro" id="IPR046885">
    <property type="entry name" value="MnmA-like_C"/>
</dbReference>
<dbReference type="GO" id="GO:0103016">
    <property type="term" value="F:tRNA-uridine 2-sulfurtransferase activity"/>
    <property type="evidence" value="ECO:0007669"/>
    <property type="project" value="UniProtKB-EC"/>
</dbReference>
<feature type="active site" description="Cysteine persulfide intermediate" evidence="9">
    <location>
        <position position="190"/>
    </location>
</feature>
<dbReference type="NCBIfam" id="NF001138">
    <property type="entry name" value="PRK00143.1"/>
    <property type="match status" value="1"/>
</dbReference>
<feature type="binding site" evidence="9">
    <location>
        <begin position="9"/>
        <end position="16"/>
    </location>
    <ligand>
        <name>ATP</name>
        <dbReference type="ChEBI" id="CHEBI:30616"/>
    </ligand>
</feature>
<keyword evidence="2 9" id="KW-0808">Transferase</keyword>
<feature type="site" description="Interaction with tRNA" evidence="9">
    <location>
        <position position="332"/>
    </location>
</feature>
<dbReference type="RefSeq" id="WP_212191923.1">
    <property type="nucleotide sequence ID" value="NZ_JAGTAR010000024.1"/>
</dbReference>
<dbReference type="Gene3D" id="3.40.50.620">
    <property type="entry name" value="HUPs"/>
    <property type="match status" value="1"/>
</dbReference>
<keyword evidence="1 9" id="KW-0820">tRNA-binding</keyword>
<gene>
    <name evidence="9 12" type="primary">mnmA</name>
    <name evidence="12" type="ORF">KDU71_15095</name>
</gene>
<dbReference type="PANTHER" id="PTHR11933">
    <property type="entry name" value="TRNA 5-METHYLAMINOMETHYL-2-THIOURIDYLATE -METHYLTRANSFERASE"/>
    <property type="match status" value="1"/>
</dbReference>
<dbReference type="NCBIfam" id="TIGR00420">
    <property type="entry name" value="trmU"/>
    <property type="match status" value="1"/>
</dbReference>
<evidence type="ECO:0000256" key="9">
    <source>
        <dbReference type="HAMAP-Rule" id="MF_00144"/>
    </source>
</evidence>
<evidence type="ECO:0000256" key="2">
    <source>
        <dbReference type="ARBA" id="ARBA00022679"/>
    </source>
</evidence>
<keyword evidence="5 9" id="KW-0067">ATP-binding</keyword>
<keyword evidence="4 9" id="KW-0547">Nucleotide-binding</keyword>
<dbReference type="CDD" id="cd01998">
    <property type="entry name" value="MnmA_TRMU-like"/>
    <property type="match status" value="1"/>
</dbReference>
<evidence type="ECO:0000256" key="3">
    <source>
        <dbReference type="ARBA" id="ARBA00022694"/>
    </source>
</evidence>
<feature type="site" description="Interaction with tRNA" evidence="9">
    <location>
        <position position="118"/>
    </location>
</feature>
<dbReference type="GO" id="GO:0000049">
    <property type="term" value="F:tRNA binding"/>
    <property type="evidence" value="ECO:0007669"/>
    <property type="project" value="UniProtKB-KW"/>
</dbReference>